<dbReference type="InterPro" id="IPR005089">
    <property type="entry name" value="CBM19"/>
</dbReference>
<dbReference type="EMBL" id="JANAWD010000032">
    <property type="protein sequence ID" value="KAJ3490166.1"/>
    <property type="molecule type" value="Genomic_DNA"/>
</dbReference>
<comment type="caution">
    <text evidence="4">The sequence shown here is derived from an EMBL/GenBank/DDBJ whole genome shotgun (WGS) entry which is preliminary data.</text>
</comment>
<evidence type="ECO:0000256" key="2">
    <source>
        <dbReference type="SAM" id="SignalP"/>
    </source>
</evidence>
<reference evidence="4" key="1">
    <citation type="submission" date="2022-07" db="EMBL/GenBank/DDBJ databases">
        <title>Genome Sequence of Physisporinus lineatus.</title>
        <authorList>
            <person name="Buettner E."/>
        </authorList>
    </citation>
    <scope>NUCLEOTIDE SEQUENCE</scope>
    <source>
        <strain evidence="4">VT162</strain>
    </source>
</reference>
<proteinExistence type="predicted"/>
<dbReference type="InterPro" id="IPR053216">
    <property type="entry name" value="Appressorial_penetr-assoc"/>
</dbReference>
<feature type="chain" id="PRO_5042242510" description="Carbohydrate-binding module family 19 domain-containing protein" evidence="2">
    <location>
        <begin position="18"/>
        <end position="392"/>
    </location>
</feature>
<name>A0AAD5VBQ4_9APHY</name>
<feature type="domain" description="Carbohydrate-binding module family 19" evidence="3">
    <location>
        <begin position="42"/>
        <end position="86"/>
    </location>
</feature>
<dbReference type="PANTHER" id="PTHR34587">
    <property type="entry name" value="VWFA DOMAIN-CONTAINING PROTEIN"/>
    <property type="match status" value="1"/>
</dbReference>
<gene>
    <name evidence="4" type="ORF">NLI96_g1628</name>
</gene>
<dbReference type="PANTHER" id="PTHR34587:SF2">
    <property type="entry name" value="G-PROTEIN COUPLED RECEPTORS FAMILY 1 PROFILE DOMAIN-CONTAINING PROTEIN"/>
    <property type="match status" value="1"/>
</dbReference>
<feature type="compositionally biased region" description="Low complexity" evidence="1">
    <location>
        <begin position="116"/>
        <end position="139"/>
    </location>
</feature>
<organism evidence="4 5">
    <name type="scientific">Meripilus lineatus</name>
    <dbReference type="NCBI Taxonomy" id="2056292"/>
    <lineage>
        <taxon>Eukaryota</taxon>
        <taxon>Fungi</taxon>
        <taxon>Dikarya</taxon>
        <taxon>Basidiomycota</taxon>
        <taxon>Agaricomycotina</taxon>
        <taxon>Agaricomycetes</taxon>
        <taxon>Polyporales</taxon>
        <taxon>Meripilaceae</taxon>
        <taxon>Meripilus</taxon>
    </lineage>
</organism>
<evidence type="ECO:0000256" key="1">
    <source>
        <dbReference type="SAM" id="MobiDB-lite"/>
    </source>
</evidence>
<sequence length="392" mass="39918">MKSSVLLALVSALAVTARPSFSSRAASPDVLLKNGQDAIALNNKFKTLSSGSSCSSGENACVDNGFAQCSNGKFLIQPCGPGLICAALPLVNSAGTSIACTTQADLDARLAATKATSGSTDTSEASSAASASPTPINNQGKGGAAGNNNKGGNKNGNGKTGNNDAGGGDPQTSRTLVDAVIAKGFENDGQDQPAAGQVASLTSSNNFINFCATVPDLPITNGKQIKTGSCNPAPMGVIAASSNIPSAKFQFPTNLAEIEPNSAFTIKIAFKHLETGHFTNAQQTYYAAPQVVNDAGDIRGHSHVVVEKLNSLTQTEPTNPNNFAFFKGLNDGGNVLTADVSGGLPEGVYRLSSINTAANHQPCLVAVAQHGSIDDAVYFTVKKGAKKGGKKN</sequence>
<evidence type="ECO:0000313" key="5">
    <source>
        <dbReference type="Proteomes" id="UP001212997"/>
    </source>
</evidence>
<dbReference type="GO" id="GO:0008061">
    <property type="term" value="F:chitin binding"/>
    <property type="evidence" value="ECO:0007669"/>
    <property type="project" value="InterPro"/>
</dbReference>
<dbReference type="GO" id="GO:0006032">
    <property type="term" value="P:chitin catabolic process"/>
    <property type="evidence" value="ECO:0007669"/>
    <property type="project" value="InterPro"/>
</dbReference>
<protein>
    <recommendedName>
        <fullName evidence="3">Carbohydrate-binding module family 19 domain-containing protein</fullName>
    </recommendedName>
</protein>
<evidence type="ECO:0000313" key="4">
    <source>
        <dbReference type="EMBL" id="KAJ3490166.1"/>
    </source>
</evidence>
<dbReference type="AlphaFoldDB" id="A0AAD5VBQ4"/>
<keyword evidence="5" id="KW-1185">Reference proteome</keyword>
<feature type="region of interest" description="Disordered" evidence="1">
    <location>
        <begin position="116"/>
        <end position="173"/>
    </location>
</feature>
<evidence type="ECO:0000259" key="3">
    <source>
        <dbReference type="Pfam" id="PF03427"/>
    </source>
</evidence>
<accession>A0AAD5VBQ4</accession>
<feature type="compositionally biased region" description="Gly residues" evidence="1">
    <location>
        <begin position="153"/>
        <end position="169"/>
    </location>
</feature>
<dbReference type="Pfam" id="PF03427">
    <property type="entry name" value="CBM_19"/>
    <property type="match status" value="1"/>
</dbReference>
<feature type="signal peptide" evidence="2">
    <location>
        <begin position="1"/>
        <end position="17"/>
    </location>
</feature>
<keyword evidence="2" id="KW-0732">Signal</keyword>
<dbReference type="Proteomes" id="UP001212997">
    <property type="component" value="Unassembled WGS sequence"/>
</dbReference>